<keyword evidence="2" id="KW-0378">Hydrolase</keyword>
<dbReference type="InterPro" id="IPR000086">
    <property type="entry name" value="NUDIX_hydrolase_dom"/>
</dbReference>
<sequence length="259" mass="27978">MTAPRSWSSDVEVLEVRRVRLVEVAAPGLSEDERLVMDGAWNAAVRANPSLFDGPVAASAGLVREEPDGVVLSWMRTTYRHFALRRAPGVTAWLPALFVTVVQPSDDGRMLVGRQSSWTAAPGRWQLPGGSIEPPAPHAPLDIAALRRNAVRELAEETGNDATPDDLALWLVTRGVRGSVGVVFRAPSRPADWLLERHAALGASERAKGREPELERVRLVRAPEELSGLGGPCVDHLEPVVRRYAGMASGGEEQKPDGA</sequence>
<evidence type="ECO:0000259" key="1">
    <source>
        <dbReference type="PROSITE" id="PS51462"/>
    </source>
</evidence>
<feature type="domain" description="Nudix hydrolase" evidence="1">
    <location>
        <begin position="92"/>
        <end position="246"/>
    </location>
</feature>
<evidence type="ECO:0000313" key="2">
    <source>
        <dbReference type="EMBL" id="PNE37184.1"/>
    </source>
</evidence>
<evidence type="ECO:0000313" key="3">
    <source>
        <dbReference type="Proteomes" id="UP000236047"/>
    </source>
</evidence>
<dbReference type="InterPro" id="IPR015797">
    <property type="entry name" value="NUDIX_hydrolase-like_dom_sf"/>
</dbReference>
<dbReference type="Gene3D" id="3.90.79.10">
    <property type="entry name" value="Nucleoside Triphosphate Pyrophosphohydrolase"/>
    <property type="match status" value="1"/>
</dbReference>
<dbReference type="AlphaFoldDB" id="A0A2N8P838"/>
<dbReference type="EMBL" id="LJSN01000003">
    <property type="protein sequence ID" value="PNE37184.1"/>
    <property type="molecule type" value="Genomic_DNA"/>
</dbReference>
<reference evidence="3" key="1">
    <citation type="submission" date="2015-09" db="EMBL/GenBank/DDBJ databases">
        <authorList>
            <person name="Graham D.E."/>
            <person name="Mahan K.M."/>
            <person name="Klingeman D.M."/>
            <person name="Fida T."/>
            <person name="Giannone R.J."/>
            <person name="Hettich R.L."/>
            <person name="Parry R.J."/>
            <person name="Spain J.C."/>
        </authorList>
    </citation>
    <scope>NUCLEOTIDE SEQUENCE [LARGE SCALE GENOMIC DNA]</scope>
    <source>
        <strain evidence="3">JCM 4701</strain>
    </source>
</reference>
<organism evidence="2 3">
    <name type="scientific">Streptomyces noursei</name>
    <name type="common">Streptomyces albulus</name>
    <dbReference type="NCBI Taxonomy" id="1971"/>
    <lineage>
        <taxon>Bacteria</taxon>
        <taxon>Bacillati</taxon>
        <taxon>Actinomycetota</taxon>
        <taxon>Actinomycetes</taxon>
        <taxon>Kitasatosporales</taxon>
        <taxon>Streptomycetaceae</taxon>
        <taxon>Streptomyces</taxon>
    </lineage>
</organism>
<dbReference type="RefSeq" id="WP_102924915.1">
    <property type="nucleotide sequence ID" value="NZ_LJSN01000003.1"/>
</dbReference>
<comment type="caution">
    <text evidence="2">The sequence shown here is derived from an EMBL/GenBank/DDBJ whole genome shotgun (WGS) entry which is preliminary data.</text>
</comment>
<dbReference type="PROSITE" id="PS51462">
    <property type="entry name" value="NUDIX"/>
    <property type="match status" value="1"/>
</dbReference>
<dbReference type="Pfam" id="PF00293">
    <property type="entry name" value="NUDIX"/>
    <property type="match status" value="1"/>
</dbReference>
<dbReference type="Proteomes" id="UP000236047">
    <property type="component" value="Unassembled WGS sequence"/>
</dbReference>
<gene>
    <name evidence="2" type="ORF">AOB60_22600</name>
</gene>
<proteinExistence type="predicted"/>
<name>A0A2N8P838_STRNR</name>
<accession>A0A2N8P838</accession>
<dbReference type="SUPFAM" id="SSF55811">
    <property type="entry name" value="Nudix"/>
    <property type="match status" value="1"/>
</dbReference>
<keyword evidence="3" id="KW-1185">Reference proteome</keyword>
<dbReference type="GO" id="GO:0016787">
    <property type="term" value="F:hydrolase activity"/>
    <property type="evidence" value="ECO:0007669"/>
    <property type="project" value="UniProtKB-KW"/>
</dbReference>
<protein>
    <submittedName>
        <fullName evidence="2">NUDIX hydrolase</fullName>
    </submittedName>
</protein>
<dbReference type="CDD" id="cd02883">
    <property type="entry name" value="NUDIX_Hydrolase"/>
    <property type="match status" value="1"/>
</dbReference>